<dbReference type="PANTHER" id="PTHR24305:SF168">
    <property type="entry name" value="P450, PUTATIVE (EUROFUNG)-RELATED"/>
    <property type="match status" value="1"/>
</dbReference>
<organism evidence="4 5">
    <name type="scientific">Plectosphaerella plurivora</name>
    <dbReference type="NCBI Taxonomy" id="936078"/>
    <lineage>
        <taxon>Eukaryota</taxon>
        <taxon>Fungi</taxon>
        <taxon>Dikarya</taxon>
        <taxon>Ascomycota</taxon>
        <taxon>Pezizomycotina</taxon>
        <taxon>Sordariomycetes</taxon>
        <taxon>Hypocreomycetidae</taxon>
        <taxon>Glomerellales</taxon>
        <taxon>Plectosphaerellaceae</taxon>
        <taxon>Plectosphaerella</taxon>
    </lineage>
</organism>
<dbReference type="SUPFAM" id="SSF48264">
    <property type="entry name" value="Cytochrome P450"/>
    <property type="match status" value="1"/>
</dbReference>
<dbReference type="PANTHER" id="PTHR24305">
    <property type="entry name" value="CYTOCHROME P450"/>
    <property type="match status" value="1"/>
</dbReference>
<accession>A0A9P9A7S6</accession>
<dbReference type="OrthoDB" id="1470350at2759"/>
<dbReference type="EMBL" id="JAGSXJ010000027">
    <property type="protein sequence ID" value="KAH6672677.1"/>
    <property type="molecule type" value="Genomic_DNA"/>
</dbReference>
<comment type="caution">
    <text evidence="4">The sequence shown here is derived from an EMBL/GenBank/DDBJ whole genome shotgun (WGS) entry which is preliminary data.</text>
</comment>
<evidence type="ECO:0000256" key="3">
    <source>
        <dbReference type="ARBA" id="ARBA00023004"/>
    </source>
</evidence>
<evidence type="ECO:0000313" key="4">
    <source>
        <dbReference type="EMBL" id="KAH6672677.1"/>
    </source>
</evidence>
<dbReference type="InterPro" id="IPR001128">
    <property type="entry name" value="Cyt_P450"/>
</dbReference>
<dbReference type="AlphaFoldDB" id="A0A9P9A7S6"/>
<dbReference type="GO" id="GO:0004497">
    <property type="term" value="F:monooxygenase activity"/>
    <property type="evidence" value="ECO:0007669"/>
    <property type="project" value="InterPro"/>
</dbReference>
<keyword evidence="2" id="KW-0479">Metal-binding</keyword>
<dbReference type="CDD" id="cd11060">
    <property type="entry name" value="CYP57A1-like"/>
    <property type="match status" value="1"/>
</dbReference>
<reference evidence="4" key="1">
    <citation type="journal article" date="2021" name="Nat. Commun.">
        <title>Genetic determinants of endophytism in the Arabidopsis root mycobiome.</title>
        <authorList>
            <person name="Mesny F."/>
            <person name="Miyauchi S."/>
            <person name="Thiergart T."/>
            <person name="Pickel B."/>
            <person name="Atanasova L."/>
            <person name="Karlsson M."/>
            <person name="Huettel B."/>
            <person name="Barry K.W."/>
            <person name="Haridas S."/>
            <person name="Chen C."/>
            <person name="Bauer D."/>
            <person name="Andreopoulos W."/>
            <person name="Pangilinan J."/>
            <person name="LaButti K."/>
            <person name="Riley R."/>
            <person name="Lipzen A."/>
            <person name="Clum A."/>
            <person name="Drula E."/>
            <person name="Henrissat B."/>
            <person name="Kohler A."/>
            <person name="Grigoriev I.V."/>
            <person name="Martin F.M."/>
            <person name="Hacquard S."/>
        </authorList>
    </citation>
    <scope>NUCLEOTIDE SEQUENCE</scope>
    <source>
        <strain evidence="4">MPI-SDFR-AT-0117</strain>
    </source>
</reference>
<dbReference type="GO" id="GO:0020037">
    <property type="term" value="F:heme binding"/>
    <property type="evidence" value="ECO:0007669"/>
    <property type="project" value="InterPro"/>
</dbReference>
<keyword evidence="3" id="KW-0408">Iron</keyword>
<evidence type="ECO:0000313" key="5">
    <source>
        <dbReference type="Proteomes" id="UP000770015"/>
    </source>
</evidence>
<proteinExistence type="predicted"/>
<gene>
    <name evidence="4" type="ORF">F5X68DRAFT_140882</name>
</gene>
<evidence type="ECO:0000256" key="2">
    <source>
        <dbReference type="ARBA" id="ARBA00022723"/>
    </source>
</evidence>
<dbReference type="GO" id="GO:0005506">
    <property type="term" value="F:iron ion binding"/>
    <property type="evidence" value="ECO:0007669"/>
    <property type="project" value="InterPro"/>
</dbReference>
<dbReference type="InterPro" id="IPR036396">
    <property type="entry name" value="Cyt_P450_sf"/>
</dbReference>
<name>A0A9P9A7S6_9PEZI</name>
<dbReference type="GO" id="GO:0016705">
    <property type="term" value="F:oxidoreductase activity, acting on paired donors, with incorporation or reduction of molecular oxygen"/>
    <property type="evidence" value="ECO:0007669"/>
    <property type="project" value="InterPro"/>
</dbReference>
<dbReference type="Pfam" id="PF00067">
    <property type="entry name" value="p450"/>
    <property type="match status" value="1"/>
</dbReference>
<dbReference type="PRINTS" id="PR00385">
    <property type="entry name" value="P450"/>
</dbReference>
<protein>
    <submittedName>
        <fullName evidence="4">Cytochrome P450</fullName>
    </submittedName>
</protein>
<keyword evidence="5" id="KW-1185">Reference proteome</keyword>
<dbReference type="Gene3D" id="1.10.630.10">
    <property type="entry name" value="Cytochrome P450"/>
    <property type="match status" value="1"/>
</dbReference>
<dbReference type="InterPro" id="IPR050121">
    <property type="entry name" value="Cytochrome_P450_monoxygenase"/>
</dbReference>
<evidence type="ECO:0000256" key="1">
    <source>
        <dbReference type="ARBA" id="ARBA00022617"/>
    </source>
</evidence>
<dbReference type="Proteomes" id="UP000770015">
    <property type="component" value="Unassembled WGS sequence"/>
</dbReference>
<sequence length="546" mass="60482">MSSSSESSGLLSRISPATATAAFAALAVSWFAISSFRSYWRLRHIKGPPLAAWSKWWLVRTVGGGRAYLDFWEVNQKYGDIARVGPNDVVCSDPDLMKRVLAVRSEYRRSDWYDGMRFHPKKNNVLSWRDEDEHFKLRSKMAAGYSGREVLDLERKIDKNLDALIKRLDDDIAAGGPLDFGRKAQYFTLDVITDLAFGDPFGFLATDSDIYDYIRTTEESLPVFMVTTVLPWMIKLFGSPIFASILPSDKDVLGFGKVMAISKKVSAERFGPNKKVQKDMLGSFVAHGLTQDEAESEILLQIVAGSDTTATAIRATMLHLITNPRVLGKLLEEIHATTTAGPLISDTEARALPYLQAVIKEGLRIFPPVAGLMAKEVPPGGDTWKGVFLPGGTRIGYGAWGIFRNRTLWGEDADEFRPERWLEGPPEKTRELESTLDLIFSYGRWQCLGRPVALMELGKVFFEVCLWREDVEGVSLLTILCLCRSPSVLIFPSSTPRGPGSLSTAASLHSLSFGSGLLTGMVERSRCLVARMFGGVVTCSQLATRI</sequence>
<keyword evidence="1" id="KW-0349">Heme</keyword>